<accession>A0A7D5V9W4</accession>
<proteinExistence type="predicted"/>
<keyword evidence="3" id="KW-1185">Reference proteome</keyword>
<gene>
    <name evidence="2" type="ORF">HZU75_09095</name>
</gene>
<organism evidence="2 3">
    <name type="scientific">Chitinibacter fontanus</name>
    <dbReference type="NCBI Taxonomy" id="1737446"/>
    <lineage>
        <taxon>Bacteria</taxon>
        <taxon>Pseudomonadati</taxon>
        <taxon>Pseudomonadota</taxon>
        <taxon>Betaproteobacteria</taxon>
        <taxon>Neisseriales</taxon>
        <taxon>Chitinibacteraceae</taxon>
        <taxon>Chitinibacter</taxon>
    </lineage>
</organism>
<sequence length="84" mass="9148">MAKTITFALVHFSVAFSVAYLLTGSFGVASALALVEPMVNTVAYFFHEKIWDAYRQQDAALGNRSACASSWLDLLKAGHQHAGR</sequence>
<dbReference type="KEGG" id="cfon:HZU75_09095"/>
<evidence type="ECO:0000313" key="2">
    <source>
        <dbReference type="EMBL" id="QLI81676.1"/>
    </source>
</evidence>
<evidence type="ECO:0000313" key="3">
    <source>
        <dbReference type="Proteomes" id="UP000510822"/>
    </source>
</evidence>
<dbReference type="EMBL" id="CP058952">
    <property type="protein sequence ID" value="QLI81676.1"/>
    <property type="molecule type" value="Genomic_DNA"/>
</dbReference>
<reference evidence="2 3" key="1">
    <citation type="journal article" date="2016" name="Int. J. Syst. Evol. Microbiol.">
        <title>Chitinibacter fontanus sp. nov., isolated from a spring.</title>
        <authorList>
            <person name="Sheu S.Y."/>
            <person name="Li Y.S."/>
            <person name="Young C.C."/>
            <person name="Chen W.M."/>
        </authorList>
    </citation>
    <scope>NUCLEOTIDE SEQUENCE [LARGE SCALE GENOMIC DNA]</scope>
    <source>
        <strain evidence="2 3">STM-7</strain>
    </source>
</reference>
<dbReference type="Pfam" id="PF09834">
    <property type="entry name" value="DUF2061"/>
    <property type="match status" value="1"/>
</dbReference>
<dbReference type="InterPro" id="IPR018638">
    <property type="entry name" value="DUF2061_membrane"/>
</dbReference>
<dbReference type="AlphaFoldDB" id="A0A7D5V9W4"/>
<dbReference type="Proteomes" id="UP000510822">
    <property type="component" value="Chromosome"/>
</dbReference>
<name>A0A7D5V9W4_9NEIS</name>
<dbReference type="RefSeq" id="WP_180305786.1">
    <property type="nucleotide sequence ID" value="NZ_CP058952.1"/>
</dbReference>
<feature type="domain" description="DUF2061" evidence="1">
    <location>
        <begin position="1"/>
        <end position="52"/>
    </location>
</feature>
<evidence type="ECO:0000259" key="1">
    <source>
        <dbReference type="Pfam" id="PF09834"/>
    </source>
</evidence>
<protein>
    <submittedName>
        <fullName evidence="2">DUF2061 domain-containing protein</fullName>
    </submittedName>
</protein>